<dbReference type="InterPro" id="IPR001466">
    <property type="entry name" value="Beta-lactam-related"/>
</dbReference>
<dbReference type="Gene3D" id="3.40.710.10">
    <property type="entry name" value="DD-peptidase/beta-lactamase superfamily"/>
    <property type="match status" value="1"/>
</dbReference>
<dbReference type="Proteomes" id="UP000076830">
    <property type="component" value="Chromosome"/>
</dbReference>
<protein>
    <submittedName>
        <fullName evidence="3">Beta-lactamase</fullName>
    </submittedName>
</protein>
<dbReference type="KEGG" id="dko:I596_61"/>
<dbReference type="AlphaFoldDB" id="A0A167G306"/>
<feature type="signal peptide" evidence="1">
    <location>
        <begin position="1"/>
        <end position="27"/>
    </location>
</feature>
<organism evidence="3 4">
    <name type="scientific">Dokdonella koreensis DS-123</name>
    <dbReference type="NCBI Taxonomy" id="1300342"/>
    <lineage>
        <taxon>Bacteria</taxon>
        <taxon>Pseudomonadati</taxon>
        <taxon>Pseudomonadota</taxon>
        <taxon>Gammaproteobacteria</taxon>
        <taxon>Lysobacterales</taxon>
        <taxon>Rhodanobacteraceae</taxon>
        <taxon>Dokdonella</taxon>
    </lineage>
</organism>
<accession>A0A167G306</accession>
<evidence type="ECO:0000256" key="1">
    <source>
        <dbReference type="SAM" id="SignalP"/>
    </source>
</evidence>
<dbReference type="SUPFAM" id="SSF56601">
    <property type="entry name" value="beta-lactamase/transpeptidase-like"/>
    <property type="match status" value="1"/>
</dbReference>
<name>A0A167G306_9GAMM</name>
<reference evidence="3 4" key="1">
    <citation type="submission" date="2016-04" db="EMBL/GenBank/DDBJ databases">
        <title>Complete genome sequence of Dokdonella koreensis DS-123T.</title>
        <authorList>
            <person name="Kim J.F."/>
            <person name="Lee H."/>
            <person name="Kwak M.-J."/>
        </authorList>
    </citation>
    <scope>NUCLEOTIDE SEQUENCE [LARGE SCALE GENOMIC DNA]</scope>
    <source>
        <strain evidence="3 4">DS-123</strain>
    </source>
</reference>
<dbReference type="Pfam" id="PF00144">
    <property type="entry name" value="Beta-lactamase"/>
    <property type="match status" value="1"/>
</dbReference>
<feature type="chain" id="PRO_5007886593" evidence="1">
    <location>
        <begin position="28"/>
        <end position="434"/>
    </location>
</feature>
<dbReference type="EMBL" id="CP015249">
    <property type="protein sequence ID" value="ANB16101.1"/>
    <property type="molecule type" value="Genomic_DNA"/>
</dbReference>
<proteinExistence type="predicted"/>
<gene>
    <name evidence="3" type="ORF">I596_61</name>
</gene>
<dbReference type="PANTHER" id="PTHR46825:SF15">
    <property type="entry name" value="BETA-LACTAMASE-RELATED DOMAIN-CONTAINING PROTEIN"/>
    <property type="match status" value="1"/>
</dbReference>
<evidence type="ECO:0000313" key="3">
    <source>
        <dbReference type="EMBL" id="ANB16101.1"/>
    </source>
</evidence>
<dbReference type="RefSeq" id="WP_223303882.1">
    <property type="nucleotide sequence ID" value="NZ_CP015249.1"/>
</dbReference>
<evidence type="ECO:0000259" key="2">
    <source>
        <dbReference type="Pfam" id="PF00144"/>
    </source>
</evidence>
<dbReference type="PATRIC" id="fig|1300342.3.peg.60"/>
<keyword evidence="1" id="KW-0732">Signal</keyword>
<sequence>MSRTTRTLFAFFLVLLAAATATTDAAAARKKKAATRAAPPVLAVPVPIPRVDPQAVAADAEGVVGDANRWIDAIEGSGQVAGLAVAIVKDDAVVLERVAGYADWDTRTPVTATTVFRLASLSKGFASALAALIVGENRLRWETRITDLLPTFTLADIEGGQQLTVRDILSQRVGLPSNTYDRLLEADEPYPLLVERLRDVPLVCPVGACYGYQNISFSLIGDVTYAATGDFFYHQVEKRLFHPLGMDTATYGRDGLESSAAWARPHRRAGTGFRSFQPKETYYRIAPAAGVNASIRDMEAWLIAQMGGRPGVLPLPILDLLHTPQIATDHEQTTTPWRRGRLLAAHYGLGWRVFDYAGETMVFHAGAVQGYRGVVGFLPKYRFGIVMLWNSESPLPSGLLPMVMDRYLGLPAVDWAGIEVPPAAIAGVPARRAN</sequence>
<keyword evidence="4" id="KW-1185">Reference proteome</keyword>
<dbReference type="InterPro" id="IPR012338">
    <property type="entry name" value="Beta-lactam/transpept-like"/>
</dbReference>
<dbReference type="PANTHER" id="PTHR46825">
    <property type="entry name" value="D-ALANYL-D-ALANINE-CARBOXYPEPTIDASE/ENDOPEPTIDASE AMPH"/>
    <property type="match status" value="1"/>
</dbReference>
<dbReference type="STRING" id="1300342.I596_61"/>
<dbReference type="InterPro" id="IPR050491">
    <property type="entry name" value="AmpC-like"/>
</dbReference>
<evidence type="ECO:0000313" key="4">
    <source>
        <dbReference type="Proteomes" id="UP000076830"/>
    </source>
</evidence>
<feature type="domain" description="Beta-lactamase-related" evidence="2">
    <location>
        <begin position="68"/>
        <end position="397"/>
    </location>
</feature>